<keyword evidence="2" id="KW-1185">Reference proteome</keyword>
<gene>
    <name evidence="1" type="ORF">CR105_02935</name>
</gene>
<comment type="caution">
    <text evidence="1">The sequence shown here is derived from an EMBL/GenBank/DDBJ whole genome shotgun (WGS) entry which is preliminary data.</text>
</comment>
<proteinExistence type="predicted"/>
<dbReference type="EMBL" id="PDOC01000002">
    <property type="protein sequence ID" value="PIL46064.1"/>
    <property type="molecule type" value="Genomic_DNA"/>
</dbReference>
<dbReference type="SUPFAM" id="SSF55331">
    <property type="entry name" value="Tautomerase/MIF"/>
    <property type="match status" value="1"/>
</dbReference>
<dbReference type="PANTHER" id="PTHR35530">
    <property type="entry name" value="TAUTOMERASE-RELATED"/>
    <property type="match status" value="1"/>
</dbReference>
<dbReference type="Gene3D" id="3.30.429.10">
    <property type="entry name" value="Macrophage Migration Inhibitory Factor"/>
    <property type="match status" value="2"/>
</dbReference>
<name>A0A2G8TJ61_9BURK</name>
<dbReference type="PANTHER" id="PTHR35530:SF1">
    <property type="entry name" value="2-HYDROXYMUCONATE TAUTOMERASE"/>
    <property type="match status" value="1"/>
</dbReference>
<evidence type="ECO:0000313" key="2">
    <source>
        <dbReference type="Proteomes" id="UP000230390"/>
    </source>
</evidence>
<accession>A0A2G8TJ61</accession>
<dbReference type="InterPro" id="IPR014347">
    <property type="entry name" value="Tautomerase/MIF_sf"/>
</dbReference>
<organism evidence="1 2">
    <name type="scientific">Massilia eurypsychrophila</name>
    <dbReference type="NCBI Taxonomy" id="1485217"/>
    <lineage>
        <taxon>Bacteria</taxon>
        <taxon>Pseudomonadati</taxon>
        <taxon>Pseudomonadota</taxon>
        <taxon>Betaproteobacteria</taxon>
        <taxon>Burkholderiales</taxon>
        <taxon>Oxalobacteraceae</taxon>
        <taxon>Telluria group</taxon>
        <taxon>Massilia</taxon>
    </lineage>
</organism>
<reference evidence="1 2" key="1">
    <citation type="submission" date="2017-10" db="EMBL/GenBank/DDBJ databases">
        <title>Massilia psychrophilum sp. nov., a novel purple-pigmented bacterium isolated from Tianshan glacier, Xinjiang Municipality, China.</title>
        <authorList>
            <person name="Wang H."/>
        </authorList>
    </citation>
    <scope>NUCLEOTIDE SEQUENCE [LARGE SCALE GENOMIC DNA]</scope>
    <source>
        <strain evidence="1 2">JCM 30074</strain>
    </source>
</reference>
<protein>
    <submittedName>
        <fullName evidence="1">4-oxalocrotonate tautomerase</fullName>
    </submittedName>
</protein>
<sequence>MPIINVKVSATKSSGLTRQISEMLLELGGRILKKDRHVTTITIDYLEHDCWFVGGSSLSEQGKNSFCFDTKITDETNTKEEKAQFIKEAFDGFARILGNLHDTSFIYVEDVRATAYGYGGLTQEYRYHHHQAD</sequence>
<dbReference type="OrthoDB" id="8561934at2"/>
<dbReference type="Proteomes" id="UP000230390">
    <property type="component" value="Unassembled WGS sequence"/>
</dbReference>
<evidence type="ECO:0000313" key="1">
    <source>
        <dbReference type="EMBL" id="PIL46064.1"/>
    </source>
</evidence>
<dbReference type="RefSeq" id="WP_099786953.1">
    <property type="nucleotide sequence ID" value="NZ_JBHLYV010000001.1"/>
</dbReference>
<dbReference type="AlphaFoldDB" id="A0A2G8TJ61"/>